<evidence type="ECO:0008006" key="4">
    <source>
        <dbReference type="Google" id="ProtNLM"/>
    </source>
</evidence>
<dbReference type="Gene3D" id="3.40.1260.10">
    <property type="entry name" value="DsrEFH-like"/>
    <property type="match status" value="1"/>
</dbReference>
<feature type="signal peptide" evidence="1">
    <location>
        <begin position="1"/>
        <end position="20"/>
    </location>
</feature>
<dbReference type="SUPFAM" id="SSF75169">
    <property type="entry name" value="DsrEFH-like"/>
    <property type="match status" value="1"/>
</dbReference>
<dbReference type="EMBL" id="ARYH01000001">
    <property type="protein sequence ID" value="KCZ85983.1"/>
    <property type="molecule type" value="Genomic_DNA"/>
</dbReference>
<dbReference type="RefSeq" id="WP_035570808.1">
    <property type="nucleotide sequence ID" value="NZ_ARYH01000001.1"/>
</dbReference>
<organism evidence="2 3">
    <name type="scientific">Hyphomonas adhaerens MHS-3</name>
    <dbReference type="NCBI Taxonomy" id="1280949"/>
    <lineage>
        <taxon>Bacteria</taxon>
        <taxon>Pseudomonadati</taxon>
        <taxon>Pseudomonadota</taxon>
        <taxon>Alphaproteobacteria</taxon>
        <taxon>Hyphomonadales</taxon>
        <taxon>Hyphomonadaceae</taxon>
        <taxon>Hyphomonas</taxon>
    </lineage>
</organism>
<dbReference type="OrthoDB" id="7361822at2"/>
<dbReference type="InterPro" id="IPR027396">
    <property type="entry name" value="DsrEFH-like"/>
</dbReference>
<sequence length="152" mass="15000">MRGLLVACAALVLPACAAVADTPPAAAAGDAGRPMLTILTSGDAETQLMALVLTKAAMAKGVTPQILLCSAAGDLALKSPPPEALAPLQPKGASPAGLLRSLKAEGVKVDVCAIYLPNRPFGAEALEDGIGVAAPPDIASAFTAEGATVLSF</sequence>
<comment type="caution">
    <text evidence="2">The sequence shown here is derived from an EMBL/GenBank/DDBJ whole genome shotgun (WGS) entry which is preliminary data.</text>
</comment>
<proteinExistence type="predicted"/>
<gene>
    <name evidence="2" type="ORF">HAD_09860</name>
</gene>
<dbReference type="eggNOG" id="COG2044">
    <property type="taxonomic scope" value="Bacteria"/>
</dbReference>
<protein>
    <recommendedName>
        <fullName evidence="4">Peroxiredoxin</fullName>
    </recommendedName>
</protein>
<reference evidence="2 3" key="1">
    <citation type="journal article" date="2014" name="Antonie Van Leeuwenhoek">
        <title>Hyphomonas beringensis sp. nov. and Hyphomonas chukchiensis sp. nov., isolated from surface seawater of the Bering Sea and Chukchi Sea.</title>
        <authorList>
            <person name="Li C."/>
            <person name="Lai Q."/>
            <person name="Li G."/>
            <person name="Dong C."/>
            <person name="Wang J."/>
            <person name="Liao Y."/>
            <person name="Shao Z."/>
        </authorList>
    </citation>
    <scope>NUCLEOTIDE SEQUENCE [LARGE SCALE GENOMIC DNA]</scope>
    <source>
        <strain evidence="2 3">MHS-3</strain>
    </source>
</reference>
<evidence type="ECO:0000256" key="1">
    <source>
        <dbReference type="SAM" id="SignalP"/>
    </source>
</evidence>
<accession>A0A069E788</accession>
<evidence type="ECO:0000313" key="3">
    <source>
        <dbReference type="Proteomes" id="UP000027446"/>
    </source>
</evidence>
<dbReference type="STRING" id="1280949.HAD_09860"/>
<evidence type="ECO:0000313" key="2">
    <source>
        <dbReference type="EMBL" id="KCZ85983.1"/>
    </source>
</evidence>
<keyword evidence="3" id="KW-1185">Reference proteome</keyword>
<keyword evidence="1" id="KW-0732">Signal</keyword>
<name>A0A069E788_9PROT</name>
<feature type="chain" id="PRO_5001660797" description="Peroxiredoxin" evidence="1">
    <location>
        <begin position="21"/>
        <end position="152"/>
    </location>
</feature>
<dbReference type="Proteomes" id="UP000027446">
    <property type="component" value="Unassembled WGS sequence"/>
</dbReference>
<dbReference type="PATRIC" id="fig|1280949.3.peg.2016"/>
<dbReference type="AlphaFoldDB" id="A0A069E788"/>